<feature type="domain" description="C2H2-type" evidence="2">
    <location>
        <begin position="376"/>
        <end position="402"/>
    </location>
</feature>
<evidence type="ECO:0000313" key="4">
    <source>
        <dbReference type="Proteomes" id="UP001209540"/>
    </source>
</evidence>
<protein>
    <recommendedName>
        <fullName evidence="2">C2H2-type domain-containing protein</fullName>
    </recommendedName>
</protein>
<feature type="compositionally biased region" description="Polar residues" evidence="1">
    <location>
        <begin position="1"/>
        <end position="10"/>
    </location>
</feature>
<keyword evidence="4" id="KW-1185">Reference proteome</keyword>
<feature type="compositionally biased region" description="Basic and acidic residues" evidence="1">
    <location>
        <begin position="191"/>
        <end position="203"/>
    </location>
</feature>
<feature type="region of interest" description="Disordered" evidence="1">
    <location>
        <begin position="314"/>
        <end position="361"/>
    </location>
</feature>
<evidence type="ECO:0000259" key="2">
    <source>
        <dbReference type="SMART" id="SM00355"/>
    </source>
</evidence>
<feature type="domain" description="C2H2-type" evidence="2">
    <location>
        <begin position="474"/>
        <end position="499"/>
    </location>
</feature>
<accession>A0AAD5P823</accession>
<name>A0AAD5P823_9FUNG</name>
<dbReference type="SMART" id="SM00355">
    <property type="entry name" value="ZnF_C2H2"/>
    <property type="match status" value="2"/>
</dbReference>
<sequence>MDPYTFISNDSELDINETQPSPPQSQQHERPQRCENSEHNQSGSEFRGLLESSLFFPIMSDNNIQYEDDSIPQNNTFTQQLAAPSQHNEPPTSTTTTTTFLNNGGIFYQDFPINNNVCALNDPTTTNGTSALILPEQQELTGCDDQDNTAAFTTEETVNEVMDINMFIDFLDNLSSSSSLFGVQSQTMNRRHSDENESNDDSKGSTIIPTVAPNFDIETKSNAATTDGSCFGLDMMSPSTDNEENGGISSSNCTTPSLIEDLKSSYNTDDGHNNFNIIRITETEQSDLFDLQSSMELFSRPVSIHNTNTYASFSSNYPHHHQQEDEISQANSDTSSITNNCTGSRSSSPVPSNNQVSSLSVRRSRIGILPGRRKKYRCFFGTCSSESQRKRDLVWRHMVPNHFHFQIKFKCFMHEKDEERDMERTATRRDTVLKHVKMCWKKYFKRIPGNESKPVPSEPPKDMYHIYEDDSYCFHCEFPGCTFKTDSKKDFGNHLFDIHDDKNR</sequence>
<feature type="compositionally biased region" description="Low complexity" evidence="1">
    <location>
        <begin position="344"/>
        <end position="361"/>
    </location>
</feature>
<gene>
    <name evidence="3" type="ORF">BDA99DRAFT_565795</name>
</gene>
<dbReference type="AlphaFoldDB" id="A0AAD5P823"/>
<proteinExistence type="predicted"/>
<evidence type="ECO:0000313" key="3">
    <source>
        <dbReference type="EMBL" id="KAI9245669.1"/>
    </source>
</evidence>
<organism evidence="3 4">
    <name type="scientific">Phascolomyces articulosus</name>
    <dbReference type="NCBI Taxonomy" id="60185"/>
    <lineage>
        <taxon>Eukaryota</taxon>
        <taxon>Fungi</taxon>
        <taxon>Fungi incertae sedis</taxon>
        <taxon>Mucoromycota</taxon>
        <taxon>Mucoromycotina</taxon>
        <taxon>Mucoromycetes</taxon>
        <taxon>Mucorales</taxon>
        <taxon>Lichtheimiaceae</taxon>
        <taxon>Phascolomyces</taxon>
    </lineage>
</organism>
<dbReference type="InterPro" id="IPR013087">
    <property type="entry name" value="Znf_C2H2_type"/>
</dbReference>
<reference evidence="3" key="2">
    <citation type="submission" date="2023-02" db="EMBL/GenBank/DDBJ databases">
        <authorList>
            <consortium name="DOE Joint Genome Institute"/>
            <person name="Mondo S.J."/>
            <person name="Chang Y."/>
            <person name="Wang Y."/>
            <person name="Ahrendt S."/>
            <person name="Andreopoulos W."/>
            <person name="Barry K."/>
            <person name="Beard J."/>
            <person name="Benny G.L."/>
            <person name="Blankenship S."/>
            <person name="Bonito G."/>
            <person name="Cuomo C."/>
            <person name="Desiro A."/>
            <person name="Gervers K.A."/>
            <person name="Hundley H."/>
            <person name="Kuo A."/>
            <person name="LaButti K."/>
            <person name="Lang B.F."/>
            <person name="Lipzen A."/>
            <person name="O'Donnell K."/>
            <person name="Pangilinan J."/>
            <person name="Reynolds N."/>
            <person name="Sandor L."/>
            <person name="Smith M.W."/>
            <person name="Tsang A."/>
            <person name="Grigoriev I.V."/>
            <person name="Stajich J.E."/>
            <person name="Spatafora J.W."/>
        </authorList>
    </citation>
    <scope>NUCLEOTIDE SEQUENCE</scope>
    <source>
        <strain evidence="3">RSA 2281</strain>
    </source>
</reference>
<comment type="caution">
    <text evidence="3">The sequence shown here is derived from an EMBL/GenBank/DDBJ whole genome shotgun (WGS) entry which is preliminary data.</text>
</comment>
<feature type="region of interest" description="Disordered" evidence="1">
    <location>
        <begin position="185"/>
        <end position="208"/>
    </location>
</feature>
<feature type="compositionally biased region" description="Basic and acidic residues" evidence="1">
    <location>
        <begin position="27"/>
        <end position="38"/>
    </location>
</feature>
<feature type="compositionally biased region" description="Polar residues" evidence="1">
    <location>
        <begin position="328"/>
        <end position="343"/>
    </location>
</feature>
<evidence type="ECO:0000256" key="1">
    <source>
        <dbReference type="SAM" id="MobiDB-lite"/>
    </source>
</evidence>
<dbReference type="Proteomes" id="UP001209540">
    <property type="component" value="Unassembled WGS sequence"/>
</dbReference>
<dbReference type="EMBL" id="JAIXMP010000050">
    <property type="protein sequence ID" value="KAI9245669.1"/>
    <property type="molecule type" value="Genomic_DNA"/>
</dbReference>
<feature type="region of interest" description="Disordered" evidence="1">
    <location>
        <begin position="1"/>
        <end position="45"/>
    </location>
</feature>
<reference evidence="3" key="1">
    <citation type="journal article" date="2022" name="IScience">
        <title>Evolution of zygomycete secretomes and the origins of terrestrial fungal ecologies.</title>
        <authorList>
            <person name="Chang Y."/>
            <person name="Wang Y."/>
            <person name="Mondo S."/>
            <person name="Ahrendt S."/>
            <person name="Andreopoulos W."/>
            <person name="Barry K."/>
            <person name="Beard J."/>
            <person name="Benny G.L."/>
            <person name="Blankenship S."/>
            <person name="Bonito G."/>
            <person name="Cuomo C."/>
            <person name="Desiro A."/>
            <person name="Gervers K.A."/>
            <person name="Hundley H."/>
            <person name="Kuo A."/>
            <person name="LaButti K."/>
            <person name="Lang B.F."/>
            <person name="Lipzen A."/>
            <person name="O'Donnell K."/>
            <person name="Pangilinan J."/>
            <person name="Reynolds N."/>
            <person name="Sandor L."/>
            <person name="Smith M.E."/>
            <person name="Tsang A."/>
            <person name="Grigoriev I.V."/>
            <person name="Stajich J.E."/>
            <person name="Spatafora J.W."/>
        </authorList>
    </citation>
    <scope>NUCLEOTIDE SEQUENCE</scope>
    <source>
        <strain evidence="3">RSA 2281</strain>
    </source>
</reference>